<evidence type="ECO:0000256" key="1">
    <source>
        <dbReference type="PROSITE-ProRule" id="PRU00339"/>
    </source>
</evidence>
<sequence>LREAPVTAGKGQAESSLRPKSLSPASGAGQTPRSGWWWFLSGEGLLLLAGAGSSSLPPRASHPPQPPRESPSPSPGLTSETGQCPCLFKVPQCPPVLPDAALLEGSLPLLPRTEASESLLVRARCYGLLGQKKTAVFDFNSVLRARPGNVQALCGRALVYLALDQLQDAVDDVISALRLDPGTVVPEIRSLRPEARVPLTQGLHSRCRALLSQTLDMGVSLGDEDTQGLLAVGQALTRIDATQPSWHLLLVDTLLVLGSYEEASAPLQEALCSTRPPEAARARRGLLQLKKGAVPAAVQDLQCLAEADAQDLRFLLQLLAASERHSVAQAAAQEASTLLDTGHPRRALGYCSLAVLAGGGRTCHLRLRAACLAELREVDRALQDLDHVIREGAGDGDLARRAEDFSSRGRLLLSLGDEEGAKGAFAQALELSPALEQSRLWAQPGQAPRASMFLRLGQCCLEEQRYGEAPTGPQSGLLVNPHHGRLRRLKARTQRETASGCRLL</sequence>
<comment type="caution">
    <text evidence="3">The sequence shown here is derived from an EMBL/GenBank/DDBJ whole genome shotgun (WGS) entry which is preliminary data.</text>
</comment>
<dbReference type="PANTHER" id="PTHR44874:SF1">
    <property type="entry name" value="TETRATRICOPEPTIDE REPEAT PROTEIN 34"/>
    <property type="match status" value="1"/>
</dbReference>
<evidence type="ECO:0000256" key="2">
    <source>
        <dbReference type="SAM" id="MobiDB-lite"/>
    </source>
</evidence>
<dbReference type="SUPFAM" id="SSF48452">
    <property type="entry name" value="TPR-like"/>
    <property type="match status" value="2"/>
</dbReference>
<dbReference type="EMBL" id="CABDUW010006752">
    <property type="protein sequence ID" value="VTJ91199.1"/>
    <property type="molecule type" value="Genomic_DNA"/>
</dbReference>
<dbReference type="InterPro" id="IPR019734">
    <property type="entry name" value="TPR_rpt"/>
</dbReference>
<accession>A0A5E4DFY3</accession>
<dbReference type="Pfam" id="PF13181">
    <property type="entry name" value="TPR_8"/>
    <property type="match status" value="1"/>
</dbReference>
<feature type="compositionally biased region" description="Pro residues" evidence="2">
    <location>
        <begin position="60"/>
        <end position="74"/>
    </location>
</feature>
<proteinExistence type="predicted"/>
<name>A0A5E4DFY3_MARMO</name>
<organism evidence="3 4">
    <name type="scientific">Marmota monax</name>
    <name type="common">Woodchuck</name>
    <dbReference type="NCBI Taxonomy" id="9995"/>
    <lineage>
        <taxon>Eukaryota</taxon>
        <taxon>Metazoa</taxon>
        <taxon>Chordata</taxon>
        <taxon>Craniata</taxon>
        <taxon>Vertebrata</taxon>
        <taxon>Euteleostomi</taxon>
        <taxon>Mammalia</taxon>
        <taxon>Eutheria</taxon>
        <taxon>Euarchontoglires</taxon>
        <taxon>Glires</taxon>
        <taxon>Rodentia</taxon>
        <taxon>Sciuromorpha</taxon>
        <taxon>Sciuridae</taxon>
        <taxon>Xerinae</taxon>
        <taxon>Marmotini</taxon>
        <taxon>Marmota</taxon>
    </lineage>
</organism>
<reference evidence="3" key="1">
    <citation type="submission" date="2019-04" db="EMBL/GenBank/DDBJ databases">
        <authorList>
            <person name="Alioto T."/>
            <person name="Alioto T."/>
        </authorList>
    </citation>
    <scope>NUCLEOTIDE SEQUENCE [LARGE SCALE GENOMIC DNA]</scope>
</reference>
<keyword evidence="1" id="KW-0802">TPR repeat</keyword>
<feature type="repeat" description="TPR" evidence="1">
    <location>
        <begin position="150"/>
        <end position="183"/>
    </location>
</feature>
<gene>
    <name evidence="3" type="ORF">MONAX_5E045789</name>
</gene>
<dbReference type="PROSITE" id="PS50005">
    <property type="entry name" value="TPR"/>
    <property type="match status" value="2"/>
</dbReference>
<evidence type="ECO:0008006" key="5">
    <source>
        <dbReference type="Google" id="ProtNLM"/>
    </source>
</evidence>
<evidence type="ECO:0000313" key="3">
    <source>
        <dbReference type="EMBL" id="VTJ91199.1"/>
    </source>
</evidence>
<keyword evidence="4" id="KW-1185">Reference proteome</keyword>
<dbReference type="SMART" id="SM00028">
    <property type="entry name" value="TPR"/>
    <property type="match status" value="6"/>
</dbReference>
<dbReference type="Proteomes" id="UP000335636">
    <property type="component" value="Unassembled WGS sequence"/>
</dbReference>
<evidence type="ECO:0000313" key="4">
    <source>
        <dbReference type="Proteomes" id="UP000335636"/>
    </source>
</evidence>
<feature type="region of interest" description="Disordered" evidence="2">
    <location>
        <begin position="52"/>
        <end position="80"/>
    </location>
</feature>
<dbReference type="InterPro" id="IPR042161">
    <property type="entry name" value="TTC34"/>
</dbReference>
<feature type="non-terminal residue" evidence="3">
    <location>
        <position position="1"/>
    </location>
</feature>
<dbReference type="AlphaFoldDB" id="A0A5E4DFY3"/>
<feature type="region of interest" description="Disordered" evidence="2">
    <location>
        <begin position="1"/>
        <end position="31"/>
    </location>
</feature>
<feature type="repeat" description="TPR" evidence="1">
    <location>
        <begin position="402"/>
        <end position="435"/>
    </location>
</feature>
<dbReference type="InterPro" id="IPR011990">
    <property type="entry name" value="TPR-like_helical_dom_sf"/>
</dbReference>
<protein>
    <recommendedName>
        <fullName evidence="5">Tetratricopeptide repeat domain 34</fullName>
    </recommendedName>
</protein>
<dbReference type="Gene3D" id="1.25.40.10">
    <property type="entry name" value="Tetratricopeptide repeat domain"/>
    <property type="match status" value="2"/>
</dbReference>
<dbReference type="PANTHER" id="PTHR44874">
    <property type="entry name" value="TETRATRICOPEPTIDE REPEAT PROTEIN 34"/>
    <property type="match status" value="1"/>
</dbReference>